<evidence type="ECO:0000313" key="5">
    <source>
        <dbReference type="EMBL" id="HAU4360219.1"/>
    </source>
</evidence>
<evidence type="ECO:0000256" key="2">
    <source>
        <dbReference type="ARBA" id="ARBA00022676"/>
    </source>
</evidence>
<proteinExistence type="inferred from homology"/>
<dbReference type="PANTHER" id="PTHR43179:SF12">
    <property type="entry name" value="GALACTOFURANOSYLTRANSFERASE GLFT2"/>
    <property type="match status" value="1"/>
</dbReference>
<gene>
    <name evidence="5" type="ORF">F6W21_28275</name>
</gene>
<evidence type="ECO:0000313" key="6">
    <source>
        <dbReference type="Proteomes" id="UP000868497"/>
    </source>
</evidence>
<comment type="similarity">
    <text evidence="1">Belongs to the glycosyltransferase 2 family.</text>
</comment>
<sequence length="280" mass="32115">MSTECLVIIVTHNSQKHIQWCLDGLATSESDLSIKIVDSGSNDTSYLDNLSCKHKLEVIKKDNIGFVKGNNLVLQMGVQCKWTLLLNPDAAIDGSKLDKLLTLANETDNDDIGIFSVPLIRYSIDQMKEMDVYDSLGIAATSYGRWYDIGSSEPLKKLDSNPSEVLAVCGAFMLIRNDALKVCLDKSNSIGFESSYHMYKEDIELCLRFRKYNWKVMMINHLNAYHCRGWNKPRGKIPFWAKYHSAINDLDLAFRYKKMHMPYAISKYLWVNFVERFKLI</sequence>
<dbReference type="Pfam" id="PF00535">
    <property type="entry name" value="Glycos_transf_2"/>
    <property type="match status" value="1"/>
</dbReference>
<dbReference type="GO" id="GO:0016757">
    <property type="term" value="F:glycosyltransferase activity"/>
    <property type="evidence" value="ECO:0007669"/>
    <property type="project" value="UniProtKB-KW"/>
</dbReference>
<accession>A0AAD3URQ4</accession>
<name>A0AAD3URQ4_KLEOX</name>
<reference evidence="5" key="2">
    <citation type="submission" date="2019-09" db="EMBL/GenBank/DDBJ databases">
        <authorList>
            <consortium name="NCBI Pathogen Detection Project"/>
        </authorList>
    </citation>
    <scope>NUCLEOTIDE SEQUENCE</scope>
    <source>
        <strain evidence="5">AUSMDU00005748</strain>
    </source>
</reference>
<reference evidence="5" key="1">
    <citation type="journal article" date="2018" name="Genome Biol.">
        <title>SKESA: strategic k-mer extension for scrupulous assemblies.</title>
        <authorList>
            <person name="Souvorov A."/>
            <person name="Agarwala R."/>
            <person name="Lipman D.J."/>
        </authorList>
    </citation>
    <scope>NUCLEOTIDE SEQUENCE</scope>
    <source>
        <strain evidence="5">AUSMDU00005748</strain>
    </source>
</reference>
<evidence type="ECO:0000256" key="3">
    <source>
        <dbReference type="ARBA" id="ARBA00022679"/>
    </source>
</evidence>
<protein>
    <submittedName>
        <fullName evidence="5">Glycosyltransferase family 2 protein</fullName>
    </submittedName>
</protein>
<dbReference type="Gene3D" id="3.90.550.10">
    <property type="entry name" value="Spore Coat Polysaccharide Biosynthesis Protein SpsA, Chain A"/>
    <property type="match status" value="1"/>
</dbReference>
<dbReference type="EMBL" id="DACXIC010000070">
    <property type="protein sequence ID" value="HAU4360219.1"/>
    <property type="molecule type" value="Genomic_DNA"/>
</dbReference>
<evidence type="ECO:0000259" key="4">
    <source>
        <dbReference type="Pfam" id="PF00535"/>
    </source>
</evidence>
<organism evidence="5 6">
    <name type="scientific">Klebsiella oxytoca</name>
    <dbReference type="NCBI Taxonomy" id="571"/>
    <lineage>
        <taxon>Bacteria</taxon>
        <taxon>Pseudomonadati</taxon>
        <taxon>Pseudomonadota</taxon>
        <taxon>Gammaproteobacteria</taxon>
        <taxon>Enterobacterales</taxon>
        <taxon>Enterobacteriaceae</taxon>
        <taxon>Klebsiella/Raoultella group</taxon>
        <taxon>Klebsiella</taxon>
    </lineage>
</organism>
<dbReference type="InterPro" id="IPR001173">
    <property type="entry name" value="Glyco_trans_2-like"/>
</dbReference>
<dbReference type="Proteomes" id="UP000868497">
    <property type="component" value="Unassembled WGS sequence"/>
</dbReference>
<keyword evidence="3" id="KW-0808">Transferase</keyword>
<dbReference type="PANTHER" id="PTHR43179">
    <property type="entry name" value="RHAMNOSYLTRANSFERASE WBBL"/>
    <property type="match status" value="1"/>
</dbReference>
<dbReference type="InterPro" id="IPR029044">
    <property type="entry name" value="Nucleotide-diphossugar_trans"/>
</dbReference>
<comment type="caution">
    <text evidence="5">The sequence shown here is derived from an EMBL/GenBank/DDBJ whole genome shotgun (WGS) entry which is preliminary data.</text>
</comment>
<dbReference type="AlphaFoldDB" id="A0AAD3URQ4"/>
<evidence type="ECO:0000256" key="1">
    <source>
        <dbReference type="ARBA" id="ARBA00006739"/>
    </source>
</evidence>
<dbReference type="SUPFAM" id="SSF53448">
    <property type="entry name" value="Nucleotide-diphospho-sugar transferases"/>
    <property type="match status" value="1"/>
</dbReference>
<keyword evidence="2" id="KW-0328">Glycosyltransferase</keyword>
<feature type="domain" description="Glycosyltransferase 2-like" evidence="4">
    <location>
        <begin position="7"/>
        <end position="145"/>
    </location>
</feature>